<reference evidence="1 2" key="1">
    <citation type="submission" date="2019-04" db="EMBL/GenBank/DDBJ databases">
        <title>Complete genome sequencing of Piscirickettsia salmonis strain Psal-009.</title>
        <authorList>
            <person name="Schober I."/>
            <person name="Bunk B."/>
            <person name="Sproer C."/>
            <person name="Carril G.P."/>
            <person name="Riedel T."/>
            <person name="Flores-Herrera P.A."/>
            <person name="Nourdin-Galindo G."/>
            <person name="Marshall S.H."/>
            <person name="Overmann J."/>
        </authorList>
    </citation>
    <scope>NUCLEOTIDE SEQUENCE [LARGE SCALE GENOMIC DNA]</scope>
    <source>
        <strain evidence="1 2">Psal-009</strain>
    </source>
</reference>
<evidence type="ECO:0000313" key="1">
    <source>
        <dbReference type="EMBL" id="QGO05910.1"/>
    </source>
</evidence>
<sequence>MKTILILAVFLFYLFMVIGFETYGVAIWLRVAIAIITGLLIWLIAKKVGSGSSAKRSD</sequence>
<keyword evidence="2" id="KW-1185">Reference proteome</keyword>
<dbReference type="EMBL" id="CP038908">
    <property type="protein sequence ID" value="QGO05910.1"/>
    <property type="molecule type" value="Genomic_DNA"/>
</dbReference>
<protein>
    <submittedName>
        <fullName evidence="1">Uncharacterized protein</fullName>
    </submittedName>
</protein>
<accession>A0A9Q6LSK0</accession>
<organism evidence="1 2">
    <name type="scientific">Piscirickettsia salmonis</name>
    <dbReference type="NCBI Taxonomy" id="1238"/>
    <lineage>
        <taxon>Bacteria</taxon>
        <taxon>Pseudomonadati</taxon>
        <taxon>Pseudomonadota</taxon>
        <taxon>Gammaproteobacteria</taxon>
        <taxon>Thiotrichales</taxon>
        <taxon>Piscirickettsiaceae</taxon>
        <taxon>Piscirickettsia</taxon>
    </lineage>
</organism>
<evidence type="ECO:0000313" key="2">
    <source>
        <dbReference type="Proteomes" id="UP000422232"/>
    </source>
</evidence>
<dbReference type="Proteomes" id="UP000422232">
    <property type="component" value="Chromosome"/>
</dbReference>
<dbReference type="GeneID" id="66742729"/>
<name>A0A9Q6LSK0_PISSA</name>
<proteinExistence type="predicted"/>
<gene>
    <name evidence="1" type="ORF">Psal009_01807</name>
</gene>
<dbReference type="AlphaFoldDB" id="A0A9Q6LSK0"/>
<dbReference type="RefSeq" id="WP_016211402.1">
    <property type="nucleotide sequence ID" value="NZ_CP012413.1"/>
</dbReference>